<comment type="subcellular location">
    <subcellularLocation>
        <location evidence="1 8">Cell membrane</location>
        <topology evidence="1 8">Multi-pass membrane protein</topology>
    </subcellularLocation>
</comment>
<evidence type="ECO:0000313" key="10">
    <source>
        <dbReference type="Proteomes" id="UP000297540"/>
    </source>
</evidence>
<comment type="caution">
    <text evidence="9">The sequence shown here is derived from an EMBL/GenBank/DDBJ whole genome shotgun (WGS) entry which is preliminary data.</text>
</comment>
<feature type="transmembrane region" description="Helical" evidence="8">
    <location>
        <begin position="102"/>
        <end position="119"/>
    </location>
</feature>
<dbReference type="InterPro" id="IPR002781">
    <property type="entry name" value="TM_pro_TauE-like"/>
</dbReference>
<evidence type="ECO:0000256" key="8">
    <source>
        <dbReference type="RuleBase" id="RU363041"/>
    </source>
</evidence>
<dbReference type="PANTHER" id="PTHR30269">
    <property type="entry name" value="TRANSMEMBRANE PROTEIN YFCA"/>
    <property type="match status" value="1"/>
</dbReference>
<evidence type="ECO:0000256" key="3">
    <source>
        <dbReference type="ARBA" id="ARBA00022448"/>
    </source>
</evidence>
<dbReference type="AlphaFoldDB" id="A0A4Y8S4R2"/>
<sequence length="279" mass="28993">MSVILFTLIILVGSYFAGLLGSLTGLGGGVVIIPLLTLLLGVDIHYAIGASLVSVIATSSGSAAAYVKEGITNIRLGMFLEIATTCGALAGAMLAIYIPTQYIAVLFGVILIFSAIMSLRKKAEATVLQPSPLAQKLKLSGHYPDGDGNQIPYGVTRVGGGFFMMLFAGVISGLLGIGSGALKVIAMDTIMKIPFKVSTTTSNFMIGVTAAASAVVYLQRGYIEPGISMPVVIGVLLGALTGSKILVHTKSSGWLRWVFAIVVTFLAGQMIYNGINGRI</sequence>
<evidence type="ECO:0000256" key="4">
    <source>
        <dbReference type="ARBA" id="ARBA00022475"/>
    </source>
</evidence>
<keyword evidence="6 8" id="KW-1133">Transmembrane helix</keyword>
<reference evidence="9 10" key="1">
    <citation type="journal article" date="2017" name="Int. J. Syst. Evol. Microbiol.">
        <title>Mucilaginibacterpsychrotolerans sp. nov., isolated from peatlands.</title>
        <authorList>
            <person name="Deng Y."/>
            <person name="Shen L."/>
            <person name="Xu B."/>
            <person name="Liu Y."/>
            <person name="Gu Z."/>
            <person name="Liu H."/>
            <person name="Zhou Y."/>
        </authorList>
    </citation>
    <scope>NUCLEOTIDE SEQUENCE [LARGE SCALE GENOMIC DNA]</scope>
    <source>
        <strain evidence="9 10">NH7-4</strain>
    </source>
</reference>
<keyword evidence="5 8" id="KW-0812">Transmembrane</keyword>
<dbReference type="GO" id="GO:0005886">
    <property type="term" value="C:plasma membrane"/>
    <property type="evidence" value="ECO:0007669"/>
    <property type="project" value="UniProtKB-SubCell"/>
</dbReference>
<feature type="transmembrane region" description="Helical" evidence="8">
    <location>
        <begin position="7"/>
        <end position="40"/>
    </location>
</feature>
<evidence type="ECO:0000313" key="9">
    <source>
        <dbReference type="EMBL" id="TFF33902.1"/>
    </source>
</evidence>
<keyword evidence="10" id="KW-1185">Reference proteome</keyword>
<evidence type="ECO:0000256" key="2">
    <source>
        <dbReference type="ARBA" id="ARBA00009142"/>
    </source>
</evidence>
<dbReference type="OrthoDB" id="9777163at2"/>
<dbReference type="PANTHER" id="PTHR30269:SF23">
    <property type="entry name" value="MEMBRANE TRANSPORTER PROTEIN YDHB-RELATED"/>
    <property type="match status" value="1"/>
</dbReference>
<comment type="similarity">
    <text evidence="2 8">Belongs to the 4-toluene sulfonate uptake permease (TSUP) (TC 2.A.102) family.</text>
</comment>
<feature type="transmembrane region" description="Helical" evidence="8">
    <location>
        <begin position="202"/>
        <end position="218"/>
    </location>
</feature>
<evidence type="ECO:0000256" key="7">
    <source>
        <dbReference type="ARBA" id="ARBA00023136"/>
    </source>
</evidence>
<gene>
    <name evidence="9" type="ORF">E2R66_23785</name>
</gene>
<dbReference type="Pfam" id="PF01925">
    <property type="entry name" value="TauE"/>
    <property type="match status" value="1"/>
</dbReference>
<feature type="transmembrane region" description="Helical" evidence="8">
    <location>
        <begin position="46"/>
        <end position="67"/>
    </location>
</feature>
<organism evidence="9 10">
    <name type="scientific">Mucilaginibacter psychrotolerans</name>
    <dbReference type="NCBI Taxonomy" id="1524096"/>
    <lineage>
        <taxon>Bacteria</taxon>
        <taxon>Pseudomonadati</taxon>
        <taxon>Bacteroidota</taxon>
        <taxon>Sphingobacteriia</taxon>
        <taxon>Sphingobacteriales</taxon>
        <taxon>Sphingobacteriaceae</taxon>
        <taxon>Mucilaginibacter</taxon>
    </lineage>
</organism>
<proteinExistence type="inferred from homology"/>
<name>A0A4Y8S4R2_9SPHI</name>
<evidence type="ECO:0000256" key="5">
    <source>
        <dbReference type="ARBA" id="ARBA00022692"/>
    </source>
</evidence>
<dbReference type="InterPro" id="IPR052017">
    <property type="entry name" value="TSUP"/>
</dbReference>
<dbReference type="EMBL" id="SOZE01000037">
    <property type="protein sequence ID" value="TFF33902.1"/>
    <property type="molecule type" value="Genomic_DNA"/>
</dbReference>
<evidence type="ECO:0000256" key="1">
    <source>
        <dbReference type="ARBA" id="ARBA00004651"/>
    </source>
</evidence>
<evidence type="ECO:0000256" key="6">
    <source>
        <dbReference type="ARBA" id="ARBA00022989"/>
    </source>
</evidence>
<feature type="transmembrane region" description="Helical" evidence="8">
    <location>
        <begin position="79"/>
        <end position="96"/>
    </location>
</feature>
<feature type="transmembrane region" description="Helical" evidence="8">
    <location>
        <begin position="230"/>
        <end position="248"/>
    </location>
</feature>
<accession>A0A4Y8S4R2</accession>
<keyword evidence="7 8" id="KW-0472">Membrane</keyword>
<feature type="transmembrane region" description="Helical" evidence="8">
    <location>
        <begin position="162"/>
        <end position="182"/>
    </location>
</feature>
<keyword evidence="3" id="KW-0813">Transport</keyword>
<keyword evidence="4 8" id="KW-1003">Cell membrane</keyword>
<dbReference type="RefSeq" id="WP_133235666.1">
    <property type="nucleotide sequence ID" value="NZ_SOZE01000037.1"/>
</dbReference>
<dbReference type="Proteomes" id="UP000297540">
    <property type="component" value="Unassembled WGS sequence"/>
</dbReference>
<protein>
    <recommendedName>
        <fullName evidence="8">Probable membrane transporter protein</fullName>
    </recommendedName>
</protein>
<feature type="transmembrane region" description="Helical" evidence="8">
    <location>
        <begin position="254"/>
        <end position="275"/>
    </location>
</feature>